<protein>
    <recommendedName>
        <fullName evidence="5">Immunoglobulin V-set domain-containing protein</fullName>
    </recommendedName>
</protein>
<evidence type="ECO:0000256" key="1">
    <source>
        <dbReference type="SAM" id="Phobius"/>
    </source>
</evidence>
<accession>A0AAD1T2X8</accession>
<organism evidence="3 4">
    <name type="scientific">Pelobates cultripes</name>
    <name type="common">Western spadefoot toad</name>
    <dbReference type="NCBI Taxonomy" id="61616"/>
    <lineage>
        <taxon>Eukaryota</taxon>
        <taxon>Metazoa</taxon>
        <taxon>Chordata</taxon>
        <taxon>Craniata</taxon>
        <taxon>Vertebrata</taxon>
        <taxon>Euteleostomi</taxon>
        <taxon>Amphibia</taxon>
        <taxon>Batrachia</taxon>
        <taxon>Anura</taxon>
        <taxon>Pelobatoidea</taxon>
        <taxon>Pelobatidae</taxon>
        <taxon>Pelobates</taxon>
    </lineage>
</organism>
<gene>
    <name evidence="3" type="ORF">PECUL_23A004430</name>
</gene>
<keyword evidence="1" id="KW-1133">Transmembrane helix</keyword>
<evidence type="ECO:0008006" key="5">
    <source>
        <dbReference type="Google" id="ProtNLM"/>
    </source>
</evidence>
<feature type="transmembrane region" description="Helical" evidence="1">
    <location>
        <begin position="131"/>
        <end position="155"/>
    </location>
</feature>
<keyword evidence="4" id="KW-1185">Reference proteome</keyword>
<keyword evidence="1" id="KW-0812">Transmembrane</keyword>
<evidence type="ECO:0000256" key="2">
    <source>
        <dbReference type="SAM" id="SignalP"/>
    </source>
</evidence>
<evidence type="ECO:0000313" key="3">
    <source>
        <dbReference type="EMBL" id="CAH2316592.1"/>
    </source>
</evidence>
<evidence type="ECO:0000313" key="4">
    <source>
        <dbReference type="Proteomes" id="UP001295444"/>
    </source>
</evidence>
<proteinExistence type="predicted"/>
<keyword evidence="1" id="KW-0472">Membrane</keyword>
<feature type="chain" id="PRO_5042164367" description="Immunoglobulin V-set domain-containing protein" evidence="2">
    <location>
        <begin position="26"/>
        <end position="227"/>
    </location>
</feature>
<dbReference type="Proteomes" id="UP001295444">
    <property type="component" value="Chromosome 09"/>
</dbReference>
<name>A0AAD1T2X8_PELCU</name>
<keyword evidence="2" id="KW-0732">Signal</keyword>
<reference evidence="3" key="1">
    <citation type="submission" date="2022-03" db="EMBL/GenBank/DDBJ databases">
        <authorList>
            <person name="Alioto T."/>
            <person name="Alioto T."/>
            <person name="Gomez Garrido J."/>
        </authorList>
    </citation>
    <scope>NUCLEOTIDE SEQUENCE</scope>
</reference>
<feature type="signal peptide" evidence="2">
    <location>
        <begin position="1"/>
        <end position="25"/>
    </location>
</feature>
<dbReference type="AlphaFoldDB" id="A0AAD1T2X8"/>
<dbReference type="EMBL" id="OW240920">
    <property type="protein sequence ID" value="CAH2316592.1"/>
    <property type="molecule type" value="Genomic_DNA"/>
</dbReference>
<sequence length="227" mass="24865">MGSWSRLLSLALLGALSVLLSGVSGASDDICIVNSCNGTHCNLWLKQDLENPKVFSERRENLLFYMQGTLANGSVPSENHNNSPIIIIKSTGMKALYVEHVLNGQKLTANCTYRTERNSTQTDGDIMGSTGVITIVLLIVGIAIVLLIVGIIVWYKKYRRSADSAKSPETRTPQEMDAMISSNGVQQPGAHNVLEPTDQQNPVLLGQLMKQLCKNSILNKVILEKHF</sequence>